<dbReference type="EMBL" id="MU006305">
    <property type="protein sequence ID" value="KAF2850810.1"/>
    <property type="molecule type" value="Genomic_DNA"/>
</dbReference>
<dbReference type="Proteomes" id="UP000799423">
    <property type="component" value="Unassembled WGS sequence"/>
</dbReference>
<proteinExistence type="predicted"/>
<feature type="compositionally biased region" description="Polar residues" evidence="1">
    <location>
        <begin position="1"/>
        <end position="16"/>
    </location>
</feature>
<protein>
    <submittedName>
        <fullName evidence="2">Uncharacterized protein</fullName>
    </submittedName>
</protein>
<dbReference type="AlphaFoldDB" id="A0A6A7B5X1"/>
<evidence type="ECO:0000313" key="3">
    <source>
        <dbReference type="Proteomes" id="UP000799423"/>
    </source>
</evidence>
<accession>A0A6A7B5X1</accession>
<name>A0A6A7B5X1_9PLEO</name>
<feature type="region of interest" description="Disordered" evidence="1">
    <location>
        <begin position="1"/>
        <end position="40"/>
    </location>
</feature>
<evidence type="ECO:0000256" key="1">
    <source>
        <dbReference type="SAM" id="MobiDB-lite"/>
    </source>
</evidence>
<sequence>MSRNDTTSSRGISRSASRLDESLPFALSQPSPHHITQPHLQYNESSQLFFHIAQDTLA</sequence>
<reference evidence="2" key="1">
    <citation type="submission" date="2020-01" db="EMBL/GenBank/DDBJ databases">
        <authorList>
            <consortium name="DOE Joint Genome Institute"/>
            <person name="Haridas S."/>
            <person name="Albert R."/>
            <person name="Binder M."/>
            <person name="Bloem J."/>
            <person name="Labutti K."/>
            <person name="Salamov A."/>
            <person name="Andreopoulos B."/>
            <person name="Baker S.E."/>
            <person name="Barry K."/>
            <person name="Bills G."/>
            <person name="Bluhm B.H."/>
            <person name="Cannon C."/>
            <person name="Castanera R."/>
            <person name="Culley D.E."/>
            <person name="Daum C."/>
            <person name="Ezra D."/>
            <person name="Gonzalez J.B."/>
            <person name="Henrissat B."/>
            <person name="Kuo A."/>
            <person name="Liang C."/>
            <person name="Lipzen A."/>
            <person name="Lutzoni F."/>
            <person name="Magnuson J."/>
            <person name="Mondo S."/>
            <person name="Nolan M."/>
            <person name="Ohm R."/>
            <person name="Pangilinan J."/>
            <person name="Park H.-J."/>
            <person name="Ramirez L."/>
            <person name="Alfaro M."/>
            <person name="Sun H."/>
            <person name="Tritt A."/>
            <person name="Yoshinaga Y."/>
            <person name="Zwiers L.-H."/>
            <person name="Turgeon B.G."/>
            <person name="Goodwin S.B."/>
            <person name="Spatafora J.W."/>
            <person name="Crous P.W."/>
            <person name="Grigoriev I.V."/>
        </authorList>
    </citation>
    <scope>NUCLEOTIDE SEQUENCE</scope>
    <source>
        <strain evidence="2">IPT5</strain>
    </source>
</reference>
<keyword evidence="3" id="KW-1185">Reference proteome</keyword>
<organism evidence="2 3">
    <name type="scientific">Plenodomus tracheiphilus IPT5</name>
    <dbReference type="NCBI Taxonomy" id="1408161"/>
    <lineage>
        <taxon>Eukaryota</taxon>
        <taxon>Fungi</taxon>
        <taxon>Dikarya</taxon>
        <taxon>Ascomycota</taxon>
        <taxon>Pezizomycotina</taxon>
        <taxon>Dothideomycetes</taxon>
        <taxon>Pleosporomycetidae</taxon>
        <taxon>Pleosporales</taxon>
        <taxon>Pleosporineae</taxon>
        <taxon>Leptosphaeriaceae</taxon>
        <taxon>Plenodomus</taxon>
    </lineage>
</organism>
<evidence type="ECO:0000313" key="2">
    <source>
        <dbReference type="EMBL" id="KAF2850810.1"/>
    </source>
</evidence>
<gene>
    <name evidence="2" type="ORF">T440DRAFT_468371</name>
</gene>